<evidence type="ECO:0000313" key="2">
    <source>
        <dbReference type="EMBL" id="KAI7744322.1"/>
    </source>
</evidence>
<reference evidence="2" key="1">
    <citation type="submission" date="2022-06" db="EMBL/GenBank/DDBJ databases">
        <title>Uncovering the hologenomic basis of an extraordinary plant invasion.</title>
        <authorList>
            <person name="Bieker V.C."/>
            <person name="Martin M.D."/>
            <person name="Gilbert T."/>
            <person name="Hodgins K."/>
            <person name="Battlay P."/>
            <person name="Petersen B."/>
            <person name="Wilson J."/>
        </authorList>
    </citation>
    <scope>NUCLEOTIDE SEQUENCE</scope>
    <source>
        <strain evidence="2">AA19_3_7</strain>
        <tissue evidence="2">Leaf</tissue>
    </source>
</reference>
<dbReference type="SUPFAM" id="SSF53335">
    <property type="entry name" value="S-adenosyl-L-methionine-dependent methyltransferases"/>
    <property type="match status" value="1"/>
</dbReference>
<dbReference type="EMBL" id="JAMZMK010007548">
    <property type="protein sequence ID" value="KAI7744322.1"/>
    <property type="molecule type" value="Genomic_DNA"/>
</dbReference>
<dbReference type="Gene3D" id="3.40.50.150">
    <property type="entry name" value="Vaccinia Virus protein VP39"/>
    <property type="match status" value="2"/>
</dbReference>
<dbReference type="InterPro" id="IPR005299">
    <property type="entry name" value="MeTrfase_7"/>
</dbReference>
<organism evidence="2 3">
    <name type="scientific">Ambrosia artemisiifolia</name>
    <name type="common">Common ragweed</name>
    <dbReference type="NCBI Taxonomy" id="4212"/>
    <lineage>
        <taxon>Eukaryota</taxon>
        <taxon>Viridiplantae</taxon>
        <taxon>Streptophyta</taxon>
        <taxon>Embryophyta</taxon>
        <taxon>Tracheophyta</taxon>
        <taxon>Spermatophyta</taxon>
        <taxon>Magnoliopsida</taxon>
        <taxon>eudicotyledons</taxon>
        <taxon>Gunneridae</taxon>
        <taxon>Pentapetalae</taxon>
        <taxon>asterids</taxon>
        <taxon>campanulids</taxon>
        <taxon>Asterales</taxon>
        <taxon>Asteraceae</taxon>
        <taxon>Asteroideae</taxon>
        <taxon>Heliantheae alliance</taxon>
        <taxon>Heliantheae</taxon>
        <taxon>Ambrosia</taxon>
    </lineage>
</organism>
<evidence type="ECO:0000313" key="3">
    <source>
        <dbReference type="Proteomes" id="UP001206925"/>
    </source>
</evidence>
<comment type="caution">
    <text evidence="2">The sequence shown here is derived from an EMBL/GenBank/DDBJ whole genome shotgun (WGS) entry which is preliminary data.</text>
</comment>
<dbReference type="Proteomes" id="UP001206925">
    <property type="component" value="Unassembled WGS sequence"/>
</dbReference>
<dbReference type="PANTHER" id="PTHR31009">
    <property type="entry name" value="S-ADENOSYL-L-METHIONINE:CARBOXYL METHYLTRANSFERASE FAMILY PROTEIN"/>
    <property type="match status" value="1"/>
</dbReference>
<proteinExistence type="inferred from homology"/>
<keyword evidence="3" id="KW-1185">Reference proteome</keyword>
<evidence type="ECO:0000256" key="1">
    <source>
        <dbReference type="ARBA" id="ARBA00007967"/>
    </source>
</evidence>
<dbReference type="GO" id="GO:0008168">
    <property type="term" value="F:methyltransferase activity"/>
    <property type="evidence" value="ECO:0007669"/>
    <property type="project" value="InterPro"/>
</dbReference>
<name>A0AAD5CMF4_AMBAR</name>
<protein>
    <submittedName>
        <fullName evidence="2">Uncharacterized protein</fullName>
    </submittedName>
</protein>
<accession>A0AAD5CMF4</accession>
<dbReference type="Pfam" id="PF03492">
    <property type="entry name" value="Methyltransf_7"/>
    <property type="match status" value="1"/>
</dbReference>
<dbReference type="AlphaFoldDB" id="A0AAD5CMF4"/>
<comment type="similarity">
    <text evidence="1">Belongs to the methyltransferase superfamily. Type-7 methyltransferase family.</text>
</comment>
<gene>
    <name evidence="2" type="ORF">M8C21_032738</name>
</gene>
<dbReference type="InterPro" id="IPR029063">
    <property type="entry name" value="SAM-dependent_MTases_sf"/>
</dbReference>
<sequence>MPRAKNNKHGLGKHPTYEYWRWRIKLCEELLTAGLSNKINETGIKNAIPLLKQSIKGITNNDVFKDCIVVADLGCSSGPNTLLVVSNIIDIVHEVCQENNREVPQFQMPQGLENNGSHIYIAKTSPPDVYQAYGKQFHIDFTKFLRMRSEEVVHGGSMILTITSRSSVDPTSEDNCDLFELLGQSLIDMLKEGLVRGEDINSFNIPIYCPCVDEVRNIIESEGSFSIEDLNVFKINWDPYDTDYTNMNHSNELCQVHGKNTSKVIRAGLEPLLVSHFGNSIIDVLFKKFEKHVADYLSKKKTRYFFLTISLTKK</sequence>